<keyword evidence="7" id="KW-0349">Heme</keyword>
<dbReference type="Proteomes" id="UP001424441">
    <property type="component" value="Unassembled WGS sequence"/>
</dbReference>
<keyword evidence="7" id="KW-0249">Electron transport</keyword>
<comment type="cofactor">
    <cofactor evidence="7">
        <name>heme b</name>
        <dbReference type="ChEBI" id="CHEBI:60344"/>
    </cofactor>
    <text evidence="7">Binds 1 heme b (iron(II)-protoporphyrin IX) group per subunit.</text>
</comment>
<comment type="subunit">
    <text evidence="7">Heterodimer of a catalytic subunit (MsrP) and a heme-binding subunit (MsrQ).</text>
</comment>
<reference evidence="10" key="1">
    <citation type="journal article" date="2019" name="Int. J. Syst. Evol. Microbiol.">
        <title>The Global Catalogue of Microorganisms (GCM) 10K type strain sequencing project: providing services to taxonomists for standard genome sequencing and annotation.</title>
        <authorList>
            <consortium name="The Broad Institute Genomics Platform"/>
            <consortium name="The Broad Institute Genome Sequencing Center for Infectious Disease"/>
            <person name="Wu L."/>
            <person name="Ma J."/>
        </authorList>
    </citation>
    <scope>NUCLEOTIDE SEQUENCE [LARGE SCALE GENOMIC DNA]</scope>
    <source>
        <strain evidence="10">JCM 15115</strain>
    </source>
</reference>
<keyword evidence="10" id="KW-1185">Reference proteome</keyword>
<evidence type="ECO:0000256" key="6">
    <source>
        <dbReference type="ARBA" id="ARBA00023136"/>
    </source>
</evidence>
<keyword evidence="7" id="KW-1003">Cell membrane</keyword>
<keyword evidence="7" id="KW-0285">Flavoprotein</keyword>
<dbReference type="InterPro" id="IPR022837">
    <property type="entry name" value="MsrQ-like"/>
</dbReference>
<dbReference type="PANTHER" id="PTHR36964">
    <property type="entry name" value="PROTEIN-METHIONINE-SULFOXIDE REDUCTASE HEME-BINDING SUBUNIT MSRQ"/>
    <property type="match status" value="1"/>
</dbReference>
<feature type="transmembrane region" description="Helical" evidence="7">
    <location>
        <begin position="84"/>
        <end position="101"/>
    </location>
</feature>
<feature type="transmembrane region" description="Helical" evidence="7">
    <location>
        <begin position="150"/>
        <end position="168"/>
    </location>
</feature>
<feature type="transmembrane region" description="Helical" evidence="7">
    <location>
        <begin position="12"/>
        <end position="33"/>
    </location>
</feature>
<evidence type="ECO:0000256" key="4">
    <source>
        <dbReference type="ARBA" id="ARBA00022989"/>
    </source>
</evidence>
<sequence>MQRVSLSVPRRWQRLVNAAVYITGFIPAIWYFYLGATNQLGADPVKSFEQALGLWALRFLILTLAISPLRDILGWNFIRYRRALGLLSFYYALMHLVAYLLLDLAMDFSTLWDDVVKRPFIMFGMVALGLLLPLALTSNNFSIRKMGGKWIWLHRLIYGVTVLVLLHFSLSAKVLSLDHYFYITLIILMLLYRVHRALKRKLCKLK</sequence>
<dbReference type="InterPro" id="IPR013130">
    <property type="entry name" value="Fe3_Rdtase_TM_dom"/>
</dbReference>
<feature type="domain" description="Ferric oxidoreductase" evidence="8">
    <location>
        <begin position="52"/>
        <end position="164"/>
    </location>
</feature>
<evidence type="ECO:0000313" key="9">
    <source>
        <dbReference type="EMBL" id="GAA0607287.1"/>
    </source>
</evidence>
<comment type="function">
    <text evidence="7">Part of the MsrPQ system that repairs oxidized periplasmic proteins containing methionine sulfoxide residues (Met-O), using respiratory chain electrons. Thus protects these proteins from oxidative-stress damage caused by reactive species of oxygen and chlorine generated by the host defense mechanisms. MsrPQ is essential for the maintenance of envelope integrity under bleach stress, rescuing a wide series of structurally unrelated periplasmic proteins from methionine oxidation. MsrQ provides electrons for reduction to the reductase catalytic subunit MsrP, using the quinone pool of the respiratory chain.</text>
</comment>
<dbReference type="Pfam" id="PF01794">
    <property type="entry name" value="Ferric_reduct"/>
    <property type="match status" value="1"/>
</dbReference>
<evidence type="ECO:0000256" key="2">
    <source>
        <dbReference type="ARBA" id="ARBA00022448"/>
    </source>
</evidence>
<comment type="subcellular location">
    <subcellularLocation>
        <location evidence="7">Cell membrane</location>
        <topology evidence="7">Multi-pass membrane protein</topology>
    </subcellularLocation>
    <subcellularLocation>
        <location evidence="1">Membrane</location>
        <topology evidence="1">Multi-pass membrane protein</topology>
    </subcellularLocation>
</comment>
<evidence type="ECO:0000313" key="10">
    <source>
        <dbReference type="Proteomes" id="UP001424441"/>
    </source>
</evidence>
<feature type="transmembrane region" description="Helical" evidence="7">
    <location>
        <begin position="53"/>
        <end position="72"/>
    </location>
</feature>
<dbReference type="PANTHER" id="PTHR36964:SF1">
    <property type="entry name" value="PROTEIN-METHIONINE-SULFOXIDE REDUCTASE HEME-BINDING SUBUNIT MSRQ"/>
    <property type="match status" value="1"/>
</dbReference>
<protein>
    <recommendedName>
        <fullName evidence="7">Protein-methionine-sulfoxide reductase heme-binding subunit MsrQ</fullName>
    </recommendedName>
    <alternativeName>
        <fullName evidence="7">Flavocytochrome MsrQ</fullName>
    </alternativeName>
</protein>
<keyword evidence="3 7" id="KW-0812">Transmembrane</keyword>
<keyword evidence="7" id="KW-0288">FMN</keyword>
<dbReference type="EMBL" id="BAAADE010000004">
    <property type="protein sequence ID" value="GAA0607287.1"/>
    <property type="molecule type" value="Genomic_DNA"/>
</dbReference>
<organism evidence="9 10">
    <name type="scientific">Paenochrobactrum glaciei</name>
    <dbReference type="NCBI Taxonomy" id="486407"/>
    <lineage>
        <taxon>Bacteria</taxon>
        <taxon>Pseudomonadati</taxon>
        <taxon>Pseudomonadota</taxon>
        <taxon>Alphaproteobacteria</taxon>
        <taxon>Hyphomicrobiales</taxon>
        <taxon>Brucellaceae</taxon>
        <taxon>Paenochrobactrum</taxon>
    </lineage>
</organism>
<dbReference type="NCBIfam" id="NF003833">
    <property type="entry name" value="PRK05419.1-5"/>
    <property type="match status" value="1"/>
</dbReference>
<keyword evidence="7" id="KW-0479">Metal-binding</keyword>
<evidence type="ECO:0000259" key="8">
    <source>
        <dbReference type="Pfam" id="PF01794"/>
    </source>
</evidence>
<feature type="transmembrane region" description="Helical" evidence="7">
    <location>
        <begin position="121"/>
        <end position="138"/>
    </location>
</feature>
<comment type="similarity">
    <text evidence="7">Belongs to the MsrQ family.</text>
</comment>
<proteinExistence type="inferred from homology"/>
<evidence type="ECO:0000256" key="5">
    <source>
        <dbReference type="ARBA" id="ARBA00023004"/>
    </source>
</evidence>
<evidence type="ECO:0000256" key="1">
    <source>
        <dbReference type="ARBA" id="ARBA00004141"/>
    </source>
</evidence>
<keyword evidence="5 7" id="KW-0408">Iron</keyword>
<name>A0ABP3RDX1_9HYPH</name>
<accession>A0ABP3RDX1</accession>
<keyword evidence="4 7" id="KW-1133">Transmembrane helix</keyword>
<dbReference type="HAMAP" id="MF_01207">
    <property type="entry name" value="MsrQ"/>
    <property type="match status" value="1"/>
</dbReference>
<gene>
    <name evidence="7 9" type="primary">msrQ</name>
    <name evidence="9" type="ORF">GCM10008943_23550</name>
</gene>
<comment type="cofactor">
    <cofactor evidence="7">
        <name>FMN</name>
        <dbReference type="ChEBI" id="CHEBI:58210"/>
    </cofactor>
    <text evidence="7">Binds 1 FMN per subunit.</text>
</comment>
<keyword evidence="2 7" id="KW-0813">Transport</keyword>
<keyword evidence="6 7" id="KW-0472">Membrane</keyword>
<dbReference type="RefSeq" id="WP_343805806.1">
    <property type="nucleotide sequence ID" value="NZ_BAAADE010000004.1"/>
</dbReference>
<evidence type="ECO:0000256" key="7">
    <source>
        <dbReference type="HAMAP-Rule" id="MF_01207"/>
    </source>
</evidence>
<evidence type="ECO:0000256" key="3">
    <source>
        <dbReference type="ARBA" id="ARBA00022692"/>
    </source>
</evidence>
<feature type="transmembrane region" description="Helical" evidence="7">
    <location>
        <begin position="180"/>
        <end position="198"/>
    </location>
</feature>
<comment type="caution">
    <text evidence="9">The sequence shown here is derived from an EMBL/GenBank/DDBJ whole genome shotgun (WGS) entry which is preliminary data.</text>
</comment>